<reference evidence="3" key="1">
    <citation type="journal article" date="2019" name="Int. J. Syst. Evol. Microbiol.">
        <title>The Global Catalogue of Microorganisms (GCM) 10K type strain sequencing project: providing services to taxonomists for standard genome sequencing and annotation.</title>
        <authorList>
            <consortium name="The Broad Institute Genomics Platform"/>
            <consortium name="The Broad Institute Genome Sequencing Center for Infectious Disease"/>
            <person name="Wu L."/>
            <person name="Ma J."/>
        </authorList>
    </citation>
    <scope>NUCLEOTIDE SEQUENCE [LARGE SCALE GENOMIC DNA]</scope>
    <source>
        <strain evidence="3">CCM 7756</strain>
    </source>
</reference>
<keyword evidence="2" id="KW-0808">Transferase</keyword>
<evidence type="ECO:0000259" key="1">
    <source>
        <dbReference type="PROSITE" id="PS51186"/>
    </source>
</evidence>
<dbReference type="RefSeq" id="WP_380653352.1">
    <property type="nucleotide sequence ID" value="NZ_JBHRVQ010000001.1"/>
</dbReference>
<evidence type="ECO:0000313" key="3">
    <source>
        <dbReference type="Proteomes" id="UP001595637"/>
    </source>
</evidence>
<dbReference type="PANTHER" id="PTHR43415:SF3">
    <property type="entry name" value="GNAT-FAMILY ACETYLTRANSFERASE"/>
    <property type="match status" value="1"/>
</dbReference>
<dbReference type="SUPFAM" id="SSF55729">
    <property type="entry name" value="Acyl-CoA N-acyltransferases (Nat)"/>
    <property type="match status" value="1"/>
</dbReference>
<sequence>MEIRPIEMRDIEPFLNLLLDLGTPSEAGLHETPVLNTSYTEALLTSVLQDPKRQIFVAINQQEMMGYLSLSGNKRDMTKHRANISLGIVSTDQQNSIGRNLLNSGIVWAEENGVHRLELSIRDDFEEMIELYTALGFLKEGERIDALLIDGEYRNEIYLYRLTHLERRGKS</sequence>
<protein>
    <submittedName>
        <fullName evidence="2">GNAT family N-acetyltransferase</fullName>
        <ecNumber evidence="2">2.3.-.-</ecNumber>
    </submittedName>
</protein>
<dbReference type="CDD" id="cd04301">
    <property type="entry name" value="NAT_SF"/>
    <property type="match status" value="1"/>
</dbReference>
<dbReference type="GO" id="GO:0016746">
    <property type="term" value="F:acyltransferase activity"/>
    <property type="evidence" value="ECO:0007669"/>
    <property type="project" value="UniProtKB-KW"/>
</dbReference>
<dbReference type="InterPro" id="IPR016181">
    <property type="entry name" value="Acyl_CoA_acyltransferase"/>
</dbReference>
<name>A0ABV7N5W1_9STAP</name>
<dbReference type="Pfam" id="PF00583">
    <property type="entry name" value="Acetyltransf_1"/>
    <property type="match status" value="1"/>
</dbReference>
<dbReference type="Gene3D" id="3.40.630.30">
    <property type="match status" value="1"/>
</dbReference>
<organism evidence="2 3">
    <name type="scientific">Salinicoccus sesuvii</name>
    <dbReference type="NCBI Taxonomy" id="868281"/>
    <lineage>
        <taxon>Bacteria</taxon>
        <taxon>Bacillati</taxon>
        <taxon>Bacillota</taxon>
        <taxon>Bacilli</taxon>
        <taxon>Bacillales</taxon>
        <taxon>Staphylococcaceae</taxon>
        <taxon>Salinicoccus</taxon>
    </lineage>
</organism>
<accession>A0ABV7N5W1</accession>
<keyword evidence="2" id="KW-0012">Acyltransferase</keyword>
<proteinExistence type="predicted"/>
<evidence type="ECO:0000313" key="2">
    <source>
        <dbReference type="EMBL" id="MFC3388218.1"/>
    </source>
</evidence>
<dbReference type="EC" id="2.3.-.-" evidence="2"/>
<feature type="domain" description="N-acetyltransferase" evidence="1">
    <location>
        <begin position="1"/>
        <end position="160"/>
    </location>
</feature>
<dbReference type="PANTHER" id="PTHR43415">
    <property type="entry name" value="SPERMIDINE N(1)-ACETYLTRANSFERASE"/>
    <property type="match status" value="1"/>
</dbReference>
<comment type="caution">
    <text evidence="2">The sequence shown here is derived from an EMBL/GenBank/DDBJ whole genome shotgun (WGS) entry which is preliminary data.</text>
</comment>
<dbReference type="PROSITE" id="PS51186">
    <property type="entry name" value="GNAT"/>
    <property type="match status" value="1"/>
</dbReference>
<keyword evidence="3" id="KW-1185">Reference proteome</keyword>
<dbReference type="Proteomes" id="UP001595637">
    <property type="component" value="Unassembled WGS sequence"/>
</dbReference>
<gene>
    <name evidence="2" type="ORF">ACFOEO_06510</name>
</gene>
<dbReference type="InterPro" id="IPR000182">
    <property type="entry name" value="GNAT_dom"/>
</dbReference>
<dbReference type="EMBL" id="JBHRVQ010000001">
    <property type="protein sequence ID" value="MFC3388218.1"/>
    <property type="molecule type" value="Genomic_DNA"/>
</dbReference>